<feature type="compositionally biased region" description="Polar residues" evidence="1">
    <location>
        <begin position="194"/>
        <end position="213"/>
    </location>
</feature>
<evidence type="ECO:0000313" key="3">
    <source>
        <dbReference type="EMBL" id="CAE7863963.1"/>
    </source>
</evidence>
<accession>A0A813ADM9</accession>
<dbReference type="EMBL" id="CAJNJA010057942">
    <property type="protein sequence ID" value="CAE7863963.1"/>
    <property type="molecule type" value="Genomic_DNA"/>
</dbReference>
<sequence length="462" mass="51321">MKPTSKEVKVRYWTCKLCEYSKNTEDMTECKNCGRPRGYHPERYQQRLKEIRTWTEEDEPEEEGGIVEYCGLIVGLFILLLIIAILVWAYYQDQKAVDTYRGMLHESVSFLLCYAMSSSSSSEDEEDDEAYTFNPEHLSEMCQLALAEETSRLLAADNQISPMPTAGPAVPLRPMELRELSTEVPREPSWPSDGPSSWKQAEASTPTSVSSRAQAAAGESHTSGTAQGSRSDNPAWEVSPSSKVEAVEVPEPDNKHKCTPKNPFWVQPEVIQKKPSSRRSRLGHHQEGCDSGAALLRCLSDVVDAGDRNHEIEIAEEELTTVHISSWEQRLDWRSFLSEAVASSLARQAFQNFDVEAEPPAYARPPPSSKESSKQQTGNRCVAPNGSGAVPRARGALRVPWCSALCDVMPFARMDAQLSRGVRHCRCSPVSTSATSRHFSSQLSKLSTLISLREAAFTPSFT</sequence>
<protein>
    <submittedName>
        <fullName evidence="3">Uncharacterized protein</fullName>
    </submittedName>
</protein>
<feature type="region of interest" description="Disordered" evidence="1">
    <location>
        <begin position="180"/>
        <end position="262"/>
    </location>
</feature>
<comment type="caution">
    <text evidence="3">The sequence shown here is derived from an EMBL/GenBank/DDBJ whole genome shotgun (WGS) entry which is preliminary data.</text>
</comment>
<feature type="transmembrane region" description="Helical" evidence="2">
    <location>
        <begin position="69"/>
        <end position="91"/>
    </location>
</feature>
<proteinExistence type="predicted"/>
<keyword evidence="2" id="KW-1133">Transmembrane helix</keyword>
<reference evidence="3" key="1">
    <citation type="submission" date="2021-02" db="EMBL/GenBank/DDBJ databases">
        <authorList>
            <person name="Dougan E. K."/>
            <person name="Rhodes N."/>
            <person name="Thang M."/>
            <person name="Chan C."/>
        </authorList>
    </citation>
    <scope>NUCLEOTIDE SEQUENCE</scope>
</reference>
<keyword evidence="2" id="KW-0812">Transmembrane</keyword>
<feature type="region of interest" description="Disordered" evidence="1">
    <location>
        <begin position="358"/>
        <end position="386"/>
    </location>
</feature>
<dbReference type="OrthoDB" id="438693at2759"/>
<name>A0A813ADM9_9DINO</name>
<dbReference type="AlphaFoldDB" id="A0A813ADM9"/>
<evidence type="ECO:0000313" key="4">
    <source>
        <dbReference type="Proteomes" id="UP000601435"/>
    </source>
</evidence>
<evidence type="ECO:0000256" key="2">
    <source>
        <dbReference type="SAM" id="Phobius"/>
    </source>
</evidence>
<organism evidence="3 4">
    <name type="scientific">Symbiodinium necroappetens</name>
    <dbReference type="NCBI Taxonomy" id="1628268"/>
    <lineage>
        <taxon>Eukaryota</taxon>
        <taxon>Sar</taxon>
        <taxon>Alveolata</taxon>
        <taxon>Dinophyceae</taxon>
        <taxon>Suessiales</taxon>
        <taxon>Symbiodiniaceae</taxon>
        <taxon>Symbiodinium</taxon>
    </lineage>
</organism>
<gene>
    <name evidence="3" type="ORF">SNEC2469_LOCUS27489</name>
</gene>
<feature type="compositionally biased region" description="Polar residues" evidence="1">
    <location>
        <begin position="220"/>
        <end position="232"/>
    </location>
</feature>
<evidence type="ECO:0000256" key="1">
    <source>
        <dbReference type="SAM" id="MobiDB-lite"/>
    </source>
</evidence>
<keyword evidence="2" id="KW-0472">Membrane</keyword>
<keyword evidence="4" id="KW-1185">Reference proteome</keyword>
<dbReference type="Proteomes" id="UP000601435">
    <property type="component" value="Unassembled WGS sequence"/>
</dbReference>